<keyword evidence="1" id="KW-1133">Transmembrane helix</keyword>
<gene>
    <name evidence="2" type="ORF">DAY19_13375</name>
</gene>
<protein>
    <recommendedName>
        <fullName evidence="4">DUF4149 domain-containing protein</fullName>
    </recommendedName>
</protein>
<proteinExistence type="predicted"/>
<dbReference type="EMBL" id="QDKL01000003">
    <property type="protein sequence ID" value="RZF20970.1"/>
    <property type="molecule type" value="Genomic_DNA"/>
</dbReference>
<feature type="transmembrane region" description="Helical" evidence="1">
    <location>
        <begin position="146"/>
        <end position="165"/>
    </location>
</feature>
<accession>A0ABY0IEE6</accession>
<keyword evidence="3" id="KW-1185">Reference proteome</keyword>
<evidence type="ECO:0000313" key="2">
    <source>
        <dbReference type="EMBL" id="RZF20970.1"/>
    </source>
</evidence>
<dbReference type="Proteomes" id="UP000443582">
    <property type="component" value="Unassembled WGS sequence"/>
</dbReference>
<evidence type="ECO:0008006" key="4">
    <source>
        <dbReference type="Google" id="ProtNLM"/>
    </source>
</evidence>
<feature type="transmembrane region" description="Helical" evidence="1">
    <location>
        <begin position="53"/>
        <end position="76"/>
    </location>
</feature>
<evidence type="ECO:0000256" key="1">
    <source>
        <dbReference type="SAM" id="Phobius"/>
    </source>
</evidence>
<reference evidence="3" key="1">
    <citation type="journal article" date="2019" name="Int. J. Syst. Evol. Microbiol.">
        <title>Halobacteriovorax valvorus sp. nov., a novel prokaryotic predator isolated from coastal seawater of China.</title>
        <authorList>
            <person name="Chen M.-X."/>
        </authorList>
    </citation>
    <scope>NUCLEOTIDE SEQUENCE [LARGE SCALE GENOMIC DNA]</scope>
    <source>
        <strain evidence="3">BL9</strain>
    </source>
</reference>
<feature type="transmembrane region" description="Helical" evidence="1">
    <location>
        <begin position="83"/>
        <end position="101"/>
    </location>
</feature>
<organism evidence="2 3">
    <name type="scientific">Halobacteriovorax vibrionivorans</name>
    <dbReference type="NCBI Taxonomy" id="2152716"/>
    <lineage>
        <taxon>Bacteria</taxon>
        <taxon>Pseudomonadati</taxon>
        <taxon>Bdellovibrionota</taxon>
        <taxon>Bacteriovoracia</taxon>
        <taxon>Bacteriovoracales</taxon>
        <taxon>Halobacteriovoraceae</taxon>
        <taxon>Halobacteriovorax</taxon>
    </lineage>
</organism>
<name>A0ABY0IEE6_9BACT</name>
<keyword evidence="1" id="KW-0472">Membrane</keyword>
<dbReference type="RefSeq" id="WP_120405008.1">
    <property type="nucleotide sequence ID" value="NZ_QDKL01000003.1"/>
</dbReference>
<evidence type="ECO:0000313" key="3">
    <source>
        <dbReference type="Proteomes" id="UP000443582"/>
    </source>
</evidence>
<feature type="transmembrane region" description="Helical" evidence="1">
    <location>
        <begin position="12"/>
        <end position="33"/>
    </location>
</feature>
<comment type="caution">
    <text evidence="2">The sequence shown here is derived from an EMBL/GenBank/DDBJ whole genome shotgun (WGS) entry which is preliminary data.</text>
</comment>
<keyword evidence="1" id="KW-0812">Transmembrane</keyword>
<sequence length="172" mass="19184">MKSLMKKKHVLLSLIFGICLAWFFATAFIDFIAAPNIFRNVSSLKEAGTLGGIIFTSFNIIEMIFAIALIFFTILYKKKGSKATIILKVLAASTLVLAIVYTTTLSPGIRDTNIAKSNYTHTDEEYQVLEEKLRTYHNLYVKLDSYKLLALLTMCGISITGLARLETKEGEA</sequence>